<evidence type="ECO:0000259" key="2">
    <source>
        <dbReference type="PROSITE" id="PS50175"/>
    </source>
</evidence>
<evidence type="ECO:0000313" key="4">
    <source>
        <dbReference type="Proteomes" id="UP000050761"/>
    </source>
</evidence>
<dbReference type="Proteomes" id="UP000050761">
    <property type="component" value="Unassembled WGS sequence"/>
</dbReference>
<gene>
    <name evidence="3" type="ORF">HPBE_LOCUS10240</name>
</gene>
<reference evidence="3 4" key="1">
    <citation type="submission" date="2018-11" db="EMBL/GenBank/DDBJ databases">
        <authorList>
            <consortium name="Pathogen Informatics"/>
        </authorList>
    </citation>
    <scope>NUCLEOTIDE SEQUENCE [LARGE SCALE GENOMIC DNA]</scope>
</reference>
<protein>
    <submittedName>
        <fullName evidence="5">Peptidase A2 domain-containing protein</fullName>
    </submittedName>
</protein>
<dbReference type="InterPro" id="IPR001995">
    <property type="entry name" value="Peptidase_A2_cat"/>
</dbReference>
<evidence type="ECO:0000313" key="3">
    <source>
        <dbReference type="EMBL" id="VDO84287.1"/>
    </source>
</evidence>
<dbReference type="GO" id="GO:0004190">
    <property type="term" value="F:aspartic-type endopeptidase activity"/>
    <property type="evidence" value="ECO:0007669"/>
    <property type="project" value="InterPro"/>
</dbReference>
<dbReference type="EMBL" id="UZAH01026698">
    <property type="protein sequence ID" value="VDO84287.1"/>
    <property type="molecule type" value="Genomic_DNA"/>
</dbReference>
<dbReference type="PROSITE" id="PS50175">
    <property type="entry name" value="ASP_PROT_RETROV"/>
    <property type="match status" value="1"/>
</dbReference>
<accession>A0A3P7ZJ71</accession>
<dbReference type="InterPro" id="IPR021109">
    <property type="entry name" value="Peptidase_aspartic_dom_sf"/>
</dbReference>
<dbReference type="AlphaFoldDB" id="A0A183FR22"/>
<name>A0A183FR22_HELPZ</name>
<dbReference type="SUPFAM" id="SSF50630">
    <property type="entry name" value="Acid proteases"/>
    <property type="match status" value="1"/>
</dbReference>
<sequence>MALPTEQQFFITQIPVSANHVRMLALVDTGAGITVLSQSLLPLLGIFRFDPSHVPSAVGMAGIPVCFVGCATSIWRLETNG</sequence>
<organism evidence="4 5">
    <name type="scientific">Heligmosomoides polygyrus</name>
    <name type="common">Parasitic roundworm</name>
    <dbReference type="NCBI Taxonomy" id="6339"/>
    <lineage>
        <taxon>Eukaryota</taxon>
        <taxon>Metazoa</taxon>
        <taxon>Ecdysozoa</taxon>
        <taxon>Nematoda</taxon>
        <taxon>Chromadorea</taxon>
        <taxon>Rhabditida</taxon>
        <taxon>Rhabditina</taxon>
        <taxon>Rhabditomorpha</taxon>
        <taxon>Strongyloidea</taxon>
        <taxon>Heligmosomidae</taxon>
        <taxon>Heligmosomoides</taxon>
    </lineage>
</organism>
<dbReference type="Gene3D" id="2.40.70.10">
    <property type="entry name" value="Acid Proteases"/>
    <property type="match status" value="1"/>
</dbReference>
<dbReference type="GO" id="GO:0006508">
    <property type="term" value="P:proteolysis"/>
    <property type="evidence" value="ECO:0007669"/>
    <property type="project" value="InterPro"/>
</dbReference>
<proteinExistence type="predicted"/>
<reference evidence="5" key="2">
    <citation type="submission" date="2019-09" db="UniProtKB">
        <authorList>
            <consortium name="WormBaseParasite"/>
        </authorList>
    </citation>
    <scope>IDENTIFICATION</scope>
</reference>
<keyword evidence="1" id="KW-0378">Hydrolase</keyword>
<evidence type="ECO:0000313" key="5">
    <source>
        <dbReference type="WBParaSite" id="HPBE_0001023901-mRNA-1"/>
    </source>
</evidence>
<dbReference type="WBParaSite" id="HPBE_0001023901-mRNA-1">
    <property type="protein sequence ID" value="HPBE_0001023901-mRNA-1"/>
    <property type="gene ID" value="HPBE_0001023901"/>
</dbReference>
<accession>A0A183FR22</accession>
<feature type="domain" description="Peptidase A2" evidence="2">
    <location>
        <begin position="23"/>
        <end position="62"/>
    </location>
</feature>
<dbReference type="OrthoDB" id="5872974at2759"/>
<evidence type="ECO:0000256" key="1">
    <source>
        <dbReference type="ARBA" id="ARBA00022801"/>
    </source>
</evidence>
<keyword evidence="4" id="KW-1185">Reference proteome</keyword>